<evidence type="ECO:0000313" key="2">
    <source>
        <dbReference type="Proteomes" id="UP000479000"/>
    </source>
</evidence>
<dbReference type="AlphaFoldDB" id="A0A6H5FUU4"/>
<reference evidence="1 2" key="1">
    <citation type="submission" date="2020-02" db="EMBL/GenBank/DDBJ databases">
        <authorList>
            <person name="Ferguson B K."/>
        </authorList>
    </citation>
    <scope>NUCLEOTIDE SEQUENCE [LARGE SCALE GENOMIC DNA]</scope>
</reference>
<dbReference type="Proteomes" id="UP000479000">
    <property type="component" value="Unassembled WGS sequence"/>
</dbReference>
<name>A0A6H5FUU4_9HEMI</name>
<gene>
    <name evidence="1" type="ORF">NTEN_LOCUS505</name>
</gene>
<protein>
    <submittedName>
        <fullName evidence="1">Uncharacterized protein</fullName>
    </submittedName>
</protein>
<sequence>MSALHQPALSDLRAFPARGVEGWEIGRRPCPTAKTSGKFRKALYTLLRAEVNLLTVMARTETPGY</sequence>
<dbReference type="EMBL" id="CADCXU010000814">
    <property type="protein sequence ID" value="CAA9993588.1"/>
    <property type="molecule type" value="Genomic_DNA"/>
</dbReference>
<organism evidence="1 2">
    <name type="scientific">Nesidiocoris tenuis</name>
    <dbReference type="NCBI Taxonomy" id="355587"/>
    <lineage>
        <taxon>Eukaryota</taxon>
        <taxon>Metazoa</taxon>
        <taxon>Ecdysozoa</taxon>
        <taxon>Arthropoda</taxon>
        <taxon>Hexapoda</taxon>
        <taxon>Insecta</taxon>
        <taxon>Pterygota</taxon>
        <taxon>Neoptera</taxon>
        <taxon>Paraneoptera</taxon>
        <taxon>Hemiptera</taxon>
        <taxon>Heteroptera</taxon>
        <taxon>Panheteroptera</taxon>
        <taxon>Cimicomorpha</taxon>
        <taxon>Miridae</taxon>
        <taxon>Dicyphina</taxon>
        <taxon>Nesidiocoris</taxon>
    </lineage>
</organism>
<proteinExistence type="predicted"/>
<evidence type="ECO:0000313" key="1">
    <source>
        <dbReference type="EMBL" id="CAA9993588.1"/>
    </source>
</evidence>
<accession>A0A6H5FUU4</accession>
<keyword evidence="2" id="KW-1185">Reference proteome</keyword>